<dbReference type="GO" id="GO:0005737">
    <property type="term" value="C:cytoplasm"/>
    <property type="evidence" value="ECO:0007669"/>
    <property type="project" value="TreeGrafter"/>
</dbReference>
<keyword evidence="2" id="KW-0521">NADP</keyword>
<evidence type="ECO:0008006" key="7">
    <source>
        <dbReference type="Google" id="ProtNLM"/>
    </source>
</evidence>
<name>A0AAN7WDX4_9PEZI</name>
<comment type="similarity">
    <text evidence="1 4">Belongs to the short-chain dehydrogenases/reductases (SDR) family.</text>
</comment>
<evidence type="ECO:0000256" key="4">
    <source>
        <dbReference type="RuleBase" id="RU000363"/>
    </source>
</evidence>
<dbReference type="InterPro" id="IPR020904">
    <property type="entry name" value="Sc_DH/Rdtase_CS"/>
</dbReference>
<dbReference type="PANTHER" id="PTHR44229:SF4">
    <property type="entry name" value="15-HYDROXYPROSTAGLANDIN DEHYDROGENASE [NAD(+)]"/>
    <property type="match status" value="1"/>
</dbReference>
<accession>A0AAN7WDX4</accession>
<evidence type="ECO:0000256" key="3">
    <source>
        <dbReference type="ARBA" id="ARBA00023002"/>
    </source>
</evidence>
<dbReference type="GO" id="GO:0016616">
    <property type="term" value="F:oxidoreductase activity, acting on the CH-OH group of donors, NAD or NADP as acceptor"/>
    <property type="evidence" value="ECO:0007669"/>
    <property type="project" value="TreeGrafter"/>
</dbReference>
<dbReference type="Proteomes" id="UP001310594">
    <property type="component" value="Unassembled WGS sequence"/>
</dbReference>
<evidence type="ECO:0000256" key="1">
    <source>
        <dbReference type="ARBA" id="ARBA00006484"/>
    </source>
</evidence>
<dbReference type="InterPro" id="IPR002347">
    <property type="entry name" value="SDR_fam"/>
</dbReference>
<protein>
    <recommendedName>
        <fullName evidence="7">15-hydroxyprostaglandin dehydrogenase</fullName>
    </recommendedName>
</protein>
<dbReference type="AlphaFoldDB" id="A0AAN7WDX4"/>
<evidence type="ECO:0000313" key="5">
    <source>
        <dbReference type="EMBL" id="KAK5704047.1"/>
    </source>
</evidence>
<dbReference type="PRINTS" id="PR00080">
    <property type="entry name" value="SDRFAMILY"/>
</dbReference>
<dbReference type="SUPFAM" id="SSF51735">
    <property type="entry name" value="NAD(P)-binding Rossmann-fold domains"/>
    <property type="match status" value="1"/>
</dbReference>
<sequence>MANKPTALVTGGGSGIGLAIAEHLIMFYGYRVAVLDMNVERGKAEASRLNAAGTDSCFFQHVDVTEYDAQARAFQHAFEWAGNRLDLFVGNAGIADSDSVYKELMGLDEKTGLPPPVNLKTLQVNLDAVIQGVHLARHFMLKNSTPGGKIIVTSSCLGVYANHCLPLYATSKHALVGFVRSTAPVFASMSITINALLPTLVDTNLMPKEAASQIDRKRLTPMNTALKAVDKIIQDNKLTGQTIELALDELVFSKQQAYSTPNAQWMCEEHEMWEKVCEPLLPKPPGQNFTVL</sequence>
<reference evidence="5" key="1">
    <citation type="submission" date="2023-08" db="EMBL/GenBank/DDBJ databases">
        <title>Black Yeasts Isolated from many extreme environments.</title>
        <authorList>
            <person name="Coleine C."/>
            <person name="Stajich J.E."/>
            <person name="Selbmann L."/>
        </authorList>
    </citation>
    <scope>NUCLEOTIDE SEQUENCE</scope>
    <source>
        <strain evidence="5">CCFEE 5810</strain>
    </source>
</reference>
<dbReference type="PROSITE" id="PS00061">
    <property type="entry name" value="ADH_SHORT"/>
    <property type="match status" value="1"/>
</dbReference>
<dbReference type="EMBL" id="JAVRQU010000004">
    <property type="protein sequence ID" value="KAK5704047.1"/>
    <property type="molecule type" value="Genomic_DNA"/>
</dbReference>
<dbReference type="InterPro" id="IPR036291">
    <property type="entry name" value="NAD(P)-bd_dom_sf"/>
</dbReference>
<evidence type="ECO:0000256" key="2">
    <source>
        <dbReference type="ARBA" id="ARBA00022857"/>
    </source>
</evidence>
<comment type="caution">
    <text evidence="5">The sequence shown here is derived from an EMBL/GenBank/DDBJ whole genome shotgun (WGS) entry which is preliminary data.</text>
</comment>
<dbReference type="PANTHER" id="PTHR44229">
    <property type="entry name" value="15-HYDROXYPROSTAGLANDIN DEHYDROGENASE [NAD(+)]"/>
    <property type="match status" value="1"/>
</dbReference>
<gene>
    <name evidence="5" type="ORF">LTR97_003060</name>
</gene>
<dbReference type="Gene3D" id="3.40.50.720">
    <property type="entry name" value="NAD(P)-binding Rossmann-like Domain"/>
    <property type="match status" value="1"/>
</dbReference>
<proteinExistence type="inferred from homology"/>
<dbReference type="Pfam" id="PF00106">
    <property type="entry name" value="adh_short"/>
    <property type="match status" value="1"/>
</dbReference>
<evidence type="ECO:0000313" key="6">
    <source>
        <dbReference type="Proteomes" id="UP001310594"/>
    </source>
</evidence>
<keyword evidence="3" id="KW-0560">Oxidoreductase</keyword>
<dbReference type="PRINTS" id="PR00081">
    <property type="entry name" value="GDHRDH"/>
</dbReference>
<organism evidence="5 6">
    <name type="scientific">Elasticomyces elasticus</name>
    <dbReference type="NCBI Taxonomy" id="574655"/>
    <lineage>
        <taxon>Eukaryota</taxon>
        <taxon>Fungi</taxon>
        <taxon>Dikarya</taxon>
        <taxon>Ascomycota</taxon>
        <taxon>Pezizomycotina</taxon>
        <taxon>Dothideomycetes</taxon>
        <taxon>Dothideomycetidae</taxon>
        <taxon>Mycosphaerellales</taxon>
        <taxon>Teratosphaeriaceae</taxon>
        <taxon>Elasticomyces</taxon>
    </lineage>
</organism>